<evidence type="ECO:0000313" key="2">
    <source>
        <dbReference type="Proteomes" id="UP001165296"/>
    </source>
</evidence>
<dbReference type="EMBL" id="JAJADR010000002">
    <property type="protein sequence ID" value="MCB2408059.1"/>
    <property type="molecule type" value="Genomic_DNA"/>
</dbReference>
<protein>
    <recommendedName>
        <fullName evidence="3">DUF4397 domain-containing protein</fullName>
    </recommendedName>
</protein>
<dbReference type="PROSITE" id="PS51257">
    <property type="entry name" value="PROKAR_LIPOPROTEIN"/>
    <property type="match status" value="1"/>
</dbReference>
<dbReference type="Proteomes" id="UP001165296">
    <property type="component" value="Unassembled WGS sequence"/>
</dbReference>
<comment type="caution">
    <text evidence="1">The sequence shown here is derived from an EMBL/GenBank/DDBJ whole genome shotgun (WGS) entry which is preliminary data.</text>
</comment>
<proteinExistence type="predicted"/>
<reference evidence="1" key="1">
    <citation type="submission" date="2021-10" db="EMBL/GenBank/DDBJ databases">
        <authorList>
            <person name="Dean J.D."/>
            <person name="Kim M.K."/>
            <person name="Newey C.N."/>
            <person name="Stoker T.S."/>
            <person name="Thompson D.W."/>
            <person name="Grose J.H."/>
        </authorList>
    </citation>
    <scope>NUCLEOTIDE SEQUENCE</scope>
    <source>
        <strain evidence="1">BT178</strain>
    </source>
</reference>
<name>A0ABS8APN0_9BACT</name>
<gene>
    <name evidence="1" type="ORF">LGH74_08725</name>
</gene>
<dbReference type="RefSeq" id="WP_226174671.1">
    <property type="nucleotide sequence ID" value="NZ_JAJADR010000002.1"/>
</dbReference>
<organism evidence="1 2">
    <name type="scientific">Hymenobacter lucidus</name>
    <dbReference type="NCBI Taxonomy" id="2880930"/>
    <lineage>
        <taxon>Bacteria</taxon>
        <taxon>Pseudomonadati</taxon>
        <taxon>Bacteroidota</taxon>
        <taxon>Cytophagia</taxon>
        <taxon>Cytophagales</taxon>
        <taxon>Hymenobacteraceae</taxon>
        <taxon>Hymenobacter</taxon>
    </lineage>
</organism>
<evidence type="ECO:0000313" key="1">
    <source>
        <dbReference type="EMBL" id="MCB2408059.1"/>
    </source>
</evidence>
<evidence type="ECO:0008006" key="3">
    <source>
        <dbReference type="Google" id="ProtNLM"/>
    </source>
</evidence>
<sequence length="282" mass="30770">MKSNLFTSMKMPLSGLLLGSITLFSSCSKEQDAFPVEAPIAVTTQANALRVEGVATQGETAYFRYDSGGFFYGASLSHTEVADEVRLEFWTPRTPVSPSRLVFVARDVATFIADNTAGNYARYYGVDFAIPLLVPAGQYTLVIRTQSADKSLTIATTGNPATYVHSLSTGITVQSSTVAPGFEVIPDGPPSSSVPFYFSYPLTWNSALFSNYSLRSFARNETTGTTYQLTTSAQSYIYNDGTENIILNQPNKPEYLPTGTYMLYLDDFAAKTVTLERIIVGQ</sequence>
<keyword evidence="2" id="KW-1185">Reference proteome</keyword>
<accession>A0ABS8APN0</accession>